<dbReference type="PANTHER" id="PTHR11908">
    <property type="entry name" value="XANTHINE DEHYDROGENASE"/>
    <property type="match status" value="1"/>
</dbReference>
<dbReference type="Pfam" id="PF20256">
    <property type="entry name" value="MoCoBD_2"/>
    <property type="match status" value="1"/>
</dbReference>
<name>A0ABW2PFT0_9ACTN</name>
<dbReference type="Pfam" id="PF02738">
    <property type="entry name" value="MoCoBD_1"/>
    <property type="match status" value="1"/>
</dbReference>
<organism evidence="4 5">
    <name type="scientific">Sphaerisporangium rhizosphaerae</name>
    <dbReference type="NCBI Taxonomy" id="2269375"/>
    <lineage>
        <taxon>Bacteria</taxon>
        <taxon>Bacillati</taxon>
        <taxon>Actinomycetota</taxon>
        <taxon>Actinomycetes</taxon>
        <taxon>Streptosporangiales</taxon>
        <taxon>Streptosporangiaceae</taxon>
        <taxon>Sphaerisporangium</taxon>
    </lineage>
</organism>
<dbReference type="InterPro" id="IPR037165">
    <property type="entry name" value="AldOxase/xan_DH_Mopterin-bd_sf"/>
</dbReference>
<dbReference type="EMBL" id="JBHTCG010000053">
    <property type="protein sequence ID" value="MFC7388143.1"/>
    <property type="molecule type" value="Genomic_DNA"/>
</dbReference>
<proteinExistence type="predicted"/>
<keyword evidence="2" id="KW-0560">Oxidoreductase</keyword>
<dbReference type="Proteomes" id="UP001596496">
    <property type="component" value="Unassembled WGS sequence"/>
</dbReference>
<accession>A0ABW2PFT0</accession>
<reference evidence="5" key="1">
    <citation type="journal article" date="2019" name="Int. J. Syst. Evol. Microbiol.">
        <title>The Global Catalogue of Microorganisms (GCM) 10K type strain sequencing project: providing services to taxonomists for standard genome sequencing and annotation.</title>
        <authorList>
            <consortium name="The Broad Institute Genomics Platform"/>
            <consortium name="The Broad Institute Genome Sequencing Center for Infectious Disease"/>
            <person name="Wu L."/>
            <person name="Ma J."/>
        </authorList>
    </citation>
    <scope>NUCLEOTIDE SEQUENCE [LARGE SCALE GENOMIC DNA]</scope>
    <source>
        <strain evidence="5">CECT 7649</strain>
    </source>
</reference>
<evidence type="ECO:0000313" key="5">
    <source>
        <dbReference type="Proteomes" id="UP001596496"/>
    </source>
</evidence>
<evidence type="ECO:0000313" key="4">
    <source>
        <dbReference type="EMBL" id="MFC7388143.1"/>
    </source>
</evidence>
<dbReference type="SUPFAM" id="SSF54665">
    <property type="entry name" value="CO dehydrogenase molybdoprotein N-domain-like"/>
    <property type="match status" value="1"/>
</dbReference>
<dbReference type="InterPro" id="IPR000674">
    <property type="entry name" value="Ald_Oxase/Xan_DH_a/b"/>
</dbReference>
<dbReference type="PANTHER" id="PTHR11908:SF132">
    <property type="entry name" value="ALDEHYDE OXIDASE 1-RELATED"/>
    <property type="match status" value="1"/>
</dbReference>
<dbReference type="Gene3D" id="3.30.365.10">
    <property type="entry name" value="Aldehyde oxidase/xanthine dehydrogenase, molybdopterin binding domain"/>
    <property type="match status" value="4"/>
</dbReference>
<dbReference type="InterPro" id="IPR008274">
    <property type="entry name" value="AldOxase/xan_DH_MoCoBD1"/>
</dbReference>
<dbReference type="SMART" id="SM01008">
    <property type="entry name" value="Ald_Xan_dh_C"/>
    <property type="match status" value="1"/>
</dbReference>
<evidence type="ECO:0000256" key="1">
    <source>
        <dbReference type="ARBA" id="ARBA00022505"/>
    </source>
</evidence>
<dbReference type="InterPro" id="IPR046867">
    <property type="entry name" value="AldOxase/xan_DH_MoCoBD2"/>
</dbReference>
<dbReference type="Gene3D" id="3.90.1170.50">
    <property type="entry name" value="Aldehyde oxidase/xanthine dehydrogenase, a/b hammerhead"/>
    <property type="match status" value="1"/>
</dbReference>
<gene>
    <name evidence="4" type="ORF">ACFQSB_38460</name>
</gene>
<evidence type="ECO:0000259" key="3">
    <source>
        <dbReference type="SMART" id="SM01008"/>
    </source>
</evidence>
<comment type="caution">
    <text evidence="4">The sequence shown here is derived from an EMBL/GenBank/DDBJ whole genome shotgun (WGS) entry which is preliminary data.</text>
</comment>
<dbReference type="Pfam" id="PF01315">
    <property type="entry name" value="Ald_Xan_dh_C"/>
    <property type="match status" value="1"/>
</dbReference>
<protein>
    <submittedName>
        <fullName evidence="4">Xanthine dehydrogenase family protein molybdopterin-binding subunit</fullName>
    </submittedName>
</protein>
<dbReference type="InterPro" id="IPR036856">
    <property type="entry name" value="Ald_Oxase/Xan_DH_a/b_sf"/>
</dbReference>
<keyword evidence="5" id="KW-1185">Reference proteome</keyword>
<dbReference type="InterPro" id="IPR016208">
    <property type="entry name" value="Ald_Oxase/xanthine_DH-like"/>
</dbReference>
<dbReference type="SUPFAM" id="SSF56003">
    <property type="entry name" value="Molybdenum cofactor-binding domain"/>
    <property type="match status" value="1"/>
</dbReference>
<sequence>MTAAPPVTGARHVGEALDRVDGLAKVTGSAMYAYDHGPADLLHAVPVEAAIARGEVVQVDVDSMLKRPGVVAAIWHGNAPRLATSDEELAVLQSRRVSYRGQYIAVVVAETLDDAREAARTLHVQYAPEEHDVGLRADHPKMYRPDSVNAGHPTDTEQGDPDAALASAPVVVDEVYSTPAEHNNPMEPHATVAEWHGDGLTVHEPSQNVTGLRATLASLFGMPPAHVHVVSPYVGGGFGSKAKVHPHVILAALTAKQVGRPVKMALTRRQMFAATAYRTPTIQRMRLGAEPDGRLVALTHDVFEQSSALAEFAEQAAVPSRTMYAAPHRRTTHRLVRLDVPTPSWMRAPGECPGMFALESAMDELAIACGVDPIDLRVRNEPAADPHSGLPFSSRNLVGCLREGARRFGWAGRDPRPGMRRRGRLLVGTGVAAATFPALRAPSSASARAEPDGRYTVRIAAADIGTGARTVLTQIAADALGSTPGLVTVELGDSALPRAAVAGGSMGTASWGTAVVRACEALRERLSAVGGAVPAGGLEATADTTQEVRGRQRYARHAFGAQFAEVTVDADTGETRVPRLLGVFAVGRILNPKTARSQLIGGMTMGLSMALLEESIMDREFGDYLNRDLAQYHIAANADVRDVQAFWLEEDDPHLNPMGSKGIGEIGIVGTAAAIANAVHHATGVRIRDLPIRLDKLVR</sequence>
<dbReference type="RefSeq" id="WP_380832141.1">
    <property type="nucleotide sequence ID" value="NZ_JBHTCG010000053.1"/>
</dbReference>
<evidence type="ECO:0000256" key="2">
    <source>
        <dbReference type="ARBA" id="ARBA00023002"/>
    </source>
</evidence>
<keyword evidence="1" id="KW-0500">Molybdenum</keyword>
<feature type="domain" description="Aldehyde oxidase/xanthine dehydrogenase a/b hammerhead" evidence="3">
    <location>
        <begin position="27"/>
        <end position="130"/>
    </location>
</feature>